<dbReference type="EMBL" id="GL541852">
    <property type="protein sequence ID" value="KDE02312.1"/>
    <property type="molecule type" value="Genomic_DNA"/>
</dbReference>
<name>U5HJD9_USTV1</name>
<dbReference type="Proteomes" id="UP000017200">
    <property type="component" value="Unassembled WGS sequence"/>
</dbReference>
<protein>
    <submittedName>
        <fullName evidence="1 2">Uncharacterized protein</fullName>
    </submittedName>
</protein>
<organism evidence="1">
    <name type="scientific">Microbotryum lychnidis-dioicae (strain p1A1 Lamole / MvSl-1064)</name>
    <name type="common">Anther smut fungus</name>
    <dbReference type="NCBI Taxonomy" id="683840"/>
    <lineage>
        <taxon>Eukaryota</taxon>
        <taxon>Fungi</taxon>
        <taxon>Dikarya</taxon>
        <taxon>Basidiomycota</taxon>
        <taxon>Pucciniomycotina</taxon>
        <taxon>Microbotryomycetes</taxon>
        <taxon>Microbotryales</taxon>
        <taxon>Microbotryaceae</taxon>
        <taxon>Microbotryum</taxon>
    </lineage>
</organism>
<reference evidence="2" key="4">
    <citation type="submission" date="2015-06" db="UniProtKB">
        <authorList>
            <consortium name="EnsemblFungi"/>
        </authorList>
    </citation>
    <scope>IDENTIFICATION</scope>
</reference>
<reference evidence="1 3" key="3">
    <citation type="journal article" date="2015" name="BMC Genomics">
        <title>Sex and parasites: genomic and transcriptomic analysis of Microbotryum lychnidis-dioicae, the biotrophic and plant-castrating anther smut fungus.</title>
        <authorList>
            <person name="Perlin M.H."/>
            <person name="Amselem J."/>
            <person name="Fontanillas E."/>
            <person name="Toh S.S."/>
            <person name="Chen Z."/>
            <person name="Goldberg J."/>
            <person name="Duplessis S."/>
            <person name="Henrissat B."/>
            <person name="Young S."/>
            <person name="Zeng Q."/>
            <person name="Aguileta G."/>
            <person name="Petit E."/>
            <person name="Badouin H."/>
            <person name="Andrews J."/>
            <person name="Razeeq D."/>
            <person name="Gabaldon T."/>
            <person name="Quesneville H."/>
            <person name="Giraud T."/>
            <person name="Hood M.E."/>
            <person name="Schultz D.J."/>
            <person name="Cuomo C.A."/>
        </authorList>
    </citation>
    <scope>NUCLEOTIDE SEQUENCE [LARGE SCALE GENOMIC DNA]</scope>
    <source>
        <strain evidence="3">p1A1 Lamole</strain>
        <strain evidence="1">P1A1 Lamole</strain>
    </source>
</reference>
<reference evidence="1" key="2">
    <citation type="submission" date="2010-11" db="EMBL/GenBank/DDBJ databases">
        <authorList>
            <consortium name="The Broad Institute Genome Sequencing Platform"/>
            <person name="Earl A."/>
            <person name="Ward D."/>
            <person name="Feldgarden M."/>
            <person name="Gevers D."/>
            <person name="Butler R."/>
            <person name="Young S.K."/>
            <person name="Zeng Q."/>
            <person name="Gargeya S."/>
            <person name="Fitzgerald M."/>
            <person name="Haas B."/>
            <person name="Abouelleil A."/>
            <person name="Alvarado L."/>
            <person name="Arachchi H.M."/>
            <person name="Berlin A."/>
            <person name="Brown A."/>
            <person name="Chapman S.B."/>
            <person name="Chen Z."/>
            <person name="Dunbar C."/>
            <person name="Freedman E."/>
            <person name="Gearin G."/>
            <person name="Gellesch M."/>
            <person name="Goldberg J."/>
            <person name="Griggs A."/>
            <person name="Gujja S."/>
            <person name="Heilman E."/>
            <person name="Heiman D."/>
            <person name="Howarth C."/>
            <person name="Larson L."/>
            <person name="Lui A."/>
            <person name="MacDonald P.J.P."/>
            <person name="Mehta T."/>
            <person name="Montmayeur A."/>
            <person name="Murphy C."/>
            <person name="Neiman D."/>
            <person name="Pearson M."/>
            <person name="Priest M."/>
            <person name="Roberts A."/>
            <person name="Saif S."/>
            <person name="Shea T."/>
            <person name="Shenoy N."/>
            <person name="Sisk P."/>
            <person name="Stolte C."/>
            <person name="Sykes S."/>
            <person name="White J."/>
            <person name="Yandava C."/>
            <person name="Wortman J."/>
            <person name="Nusbaum C."/>
            <person name="Birren B."/>
        </authorList>
    </citation>
    <scope>NUCLEOTIDE SEQUENCE</scope>
    <source>
        <strain evidence="1">P1A1 Lamole</strain>
    </source>
</reference>
<dbReference type="HOGENOM" id="CLU_1983238_0_0_1"/>
<evidence type="ECO:0000313" key="2">
    <source>
        <dbReference type="EnsemblFungi" id="MVLG_07123T0"/>
    </source>
</evidence>
<dbReference type="EnsemblFungi" id="MVLG_07123T0">
    <property type="protein sequence ID" value="MVLG_07123T0"/>
    <property type="gene ID" value="MVLG_07123"/>
</dbReference>
<evidence type="ECO:0000313" key="3">
    <source>
        <dbReference type="Proteomes" id="UP000017200"/>
    </source>
</evidence>
<dbReference type="InParanoid" id="U5HJD9"/>
<gene>
    <name evidence="1" type="ORF">MVLG_07123</name>
</gene>
<dbReference type="EMBL" id="AEIJ01001041">
    <property type="status" value="NOT_ANNOTATED_CDS"/>
    <property type="molecule type" value="Genomic_DNA"/>
</dbReference>
<dbReference type="AlphaFoldDB" id="U5HJD9"/>
<reference evidence="3" key="1">
    <citation type="submission" date="2010-11" db="EMBL/GenBank/DDBJ databases">
        <title>The genome sequence of Microbotryum violaceum strain p1A1 Lamole.</title>
        <authorList>
            <person name="Cuomo C."/>
            <person name="Perlin M."/>
            <person name="Young S.K."/>
            <person name="Zeng Q."/>
            <person name="Gargeya S."/>
            <person name="Alvarado L."/>
            <person name="Berlin A."/>
            <person name="Chapman S.B."/>
            <person name="Chen Z."/>
            <person name="Freedman E."/>
            <person name="Gellesch M."/>
            <person name="Goldberg J."/>
            <person name="Griggs A."/>
            <person name="Gujja S."/>
            <person name="Heilman E."/>
            <person name="Heiman D."/>
            <person name="Howarth C."/>
            <person name="Mehta T."/>
            <person name="Neiman D."/>
            <person name="Pearson M."/>
            <person name="Roberts A."/>
            <person name="Saif S."/>
            <person name="Shea T."/>
            <person name="Shenoy N."/>
            <person name="Sisk P."/>
            <person name="Stolte C."/>
            <person name="Sykes S."/>
            <person name="White J."/>
            <person name="Yandava C."/>
            <person name="Haas B."/>
            <person name="Nusbaum C."/>
            <person name="Birren B."/>
        </authorList>
    </citation>
    <scope>NUCLEOTIDE SEQUENCE [LARGE SCALE GENOMIC DNA]</scope>
    <source>
        <strain evidence="3">p1A1 Lamole</strain>
    </source>
</reference>
<evidence type="ECO:0000313" key="1">
    <source>
        <dbReference type="EMBL" id="KDE02312.1"/>
    </source>
</evidence>
<accession>U5HJD9</accession>
<sequence>MQPTGPESRGRMSEEAATVWKNWNWDECAYITKVAFVQRQSNRRELLKPYLCFWEGLPDLVAIVAKYCGLNLSTYMYGRVEAEEYLKSEWGSGELSHDQLVADLEILLEEIVQTRRERASVSPIIV</sequence>
<keyword evidence="3" id="KW-1185">Reference proteome</keyword>
<proteinExistence type="predicted"/>
<dbReference type="OrthoDB" id="5569250at2759"/>